<dbReference type="SUPFAM" id="SSF55961">
    <property type="entry name" value="Bet v1-like"/>
    <property type="match status" value="1"/>
</dbReference>
<evidence type="ECO:0000259" key="2">
    <source>
        <dbReference type="Pfam" id="PF08327"/>
    </source>
</evidence>
<dbReference type="Proteomes" id="UP000569914">
    <property type="component" value="Unassembled WGS sequence"/>
</dbReference>
<evidence type="ECO:0000313" key="4">
    <source>
        <dbReference type="Proteomes" id="UP000569914"/>
    </source>
</evidence>
<proteinExistence type="inferred from homology"/>
<dbReference type="EMBL" id="JACCBU010000001">
    <property type="protein sequence ID" value="NYE74318.1"/>
    <property type="molecule type" value="Genomic_DNA"/>
</dbReference>
<name>A0A7Y9ICX9_9ACTN</name>
<reference evidence="3 4" key="1">
    <citation type="submission" date="2020-07" db="EMBL/GenBank/DDBJ databases">
        <title>Sequencing the genomes of 1000 actinobacteria strains.</title>
        <authorList>
            <person name="Klenk H.-P."/>
        </authorList>
    </citation>
    <scope>NUCLEOTIDE SEQUENCE [LARGE SCALE GENOMIC DNA]</scope>
    <source>
        <strain evidence="3 4">DSM 22083</strain>
    </source>
</reference>
<gene>
    <name evidence="3" type="ORF">BKA15_005647</name>
</gene>
<evidence type="ECO:0000256" key="1">
    <source>
        <dbReference type="ARBA" id="ARBA00006817"/>
    </source>
</evidence>
<keyword evidence="4" id="KW-1185">Reference proteome</keyword>
<protein>
    <submittedName>
        <fullName evidence="3">Uncharacterized protein YndB with AHSA1/START domain</fullName>
    </submittedName>
</protein>
<dbReference type="Gene3D" id="3.30.530.20">
    <property type="match status" value="1"/>
</dbReference>
<evidence type="ECO:0000313" key="3">
    <source>
        <dbReference type="EMBL" id="NYE74318.1"/>
    </source>
</evidence>
<feature type="domain" description="Activator of Hsp90 ATPase homologue 1/2-like C-terminal" evidence="2">
    <location>
        <begin position="38"/>
        <end position="144"/>
    </location>
</feature>
<dbReference type="Pfam" id="PF08327">
    <property type="entry name" value="AHSA1"/>
    <property type="match status" value="1"/>
</dbReference>
<dbReference type="AlphaFoldDB" id="A0A7Y9ICX9"/>
<sequence length="184" mass="20403">MPNELIMDAIAAAGFEAATLTEDAGTWVLTMTRSLPRKAEQVWPWLTEPDRLAQWSPIVPDRSLAERGAAQARENPGDDWVDVEVLEVDPPRELIHRWGDHTMRWTLTPSDAGCVLTLEQRFGDRDLAPALAGGWHVCLAVLTVTTDDHPVGRVVGSDANAYDWQQLHDHYAEQWGLGATRASS</sequence>
<dbReference type="InterPro" id="IPR023393">
    <property type="entry name" value="START-like_dom_sf"/>
</dbReference>
<comment type="caution">
    <text evidence="3">The sequence shown here is derived from an EMBL/GenBank/DDBJ whole genome shotgun (WGS) entry which is preliminary data.</text>
</comment>
<dbReference type="InterPro" id="IPR013538">
    <property type="entry name" value="ASHA1/2-like_C"/>
</dbReference>
<organism evidence="3 4">
    <name type="scientific">Microlunatus parietis</name>
    <dbReference type="NCBI Taxonomy" id="682979"/>
    <lineage>
        <taxon>Bacteria</taxon>
        <taxon>Bacillati</taxon>
        <taxon>Actinomycetota</taxon>
        <taxon>Actinomycetes</taxon>
        <taxon>Propionibacteriales</taxon>
        <taxon>Propionibacteriaceae</taxon>
        <taxon>Microlunatus</taxon>
    </lineage>
</organism>
<dbReference type="RefSeq" id="WP_218871607.1">
    <property type="nucleotide sequence ID" value="NZ_JACCBU010000001.1"/>
</dbReference>
<comment type="similarity">
    <text evidence="1">Belongs to the AHA1 family.</text>
</comment>
<accession>A0A7Y9ICX9</accession>